<sequence>MARSQEPVLIDTVTALHAAAVPVTRACALVGVPRSSYYRLARGYTHYRPVEHPTPHADRVQPAALVPAERQALVELLLAEENVDLSVAQVYWRSFDEGLVSCSQSTCYRVARAQNLTGDRRRTRRGGVFSRRRPVVAAAQTGDLWSWDITMLQGPRRQDRYLLYLAIDVYSRFPVAWRIEYAESTTMAVQMFAEAFAVFGVPAVLHADNGASMRSHGLLDALETAGVAASYSRPRVSDDNPFSESLFKTIKYDLSCPLRFDSIDHARRWTEQFLVRYATEHRHSGLARHTPASVFFGTDAEERRARQARLDQIYAEHPERFHRRPLAPQLSVLTGININHYLSQTG</sequence>
<dbReference type="SUPFAM" id="SSF53098">
    <property type="entry name" value="Ribonuclease H-like"/>
    <property type="match status" value="1"/>
</dbReference>
<feature type="domain" description="Integrase catalytic" evidence="1">
    <location>
        <begin position="130"/>
        <end position="299"/>
    </location>
</feature>
<protein>
    <submittedName>
        <fullName evidence="2">Transposase family protein</fullName>
    </submittedName>
</protein>
<comment type="caution">
    <text evidence="2">The sequence shown here is derived from an EMBL/GenBank/DDBJ whole genome shotgun (WGS) entry which is preliminary data.</text>
</comment>
<dbReference type="PANTHER" id="PTHR46889">
    <property type="entry name" value="TRANSPOSASE INSF FOR INSERTION SEQUENCE IS3B-RELATED"/>
    <property type="match status" value="1"/>
</dbReference>
<dbReference type="Proteomes" id="UP001275440">
    <property type="component" value="Unassembled WGS sequence"/>
</dbReference>
<evidence type="ECO:0000313" key="3">
    <source>
        <dbReference type="Proteomes" id="UP001275440"/>
    </source>
</evidence>
<proteinExistence type="predicted"/>
<dbReference type="InterPro" id="IPR012337">
    <property type="entry name" value="RNaseH-like_sf"/>
</dbReference>
<dbReference type="EMBL" id="WBMO01000001">
    <property type="protein sequence ID" value="MDV2476133.1"/>
    <property type="molecule type" value="Genomic_DNA"/>
</dbReference>
<accession>A0ABU3WQD2</accession>
<dbReference type="PANTHER" id="PTHR46889:SF5">
    <property type="entry name" value="INTEGRASE PROTEIN"/>
    <property type="match status" value="1"/>
</dbReference>
<reference evidence="2 3" key="1">
    <citation type="submission" date="2019-10" db="EMBL/GenBank/DDBJ databases">
        <title>Draft Genome Assembly of Rhodococcus zopfii DSM44189.</title>
        <authorList>
            <person name="Sutton J.M."/>
            <person name="Akob D.M."/>
            <person name="Bushman T.J."/>
        </authorList>
    </citation>
    <scope>NUCLEOTIDE SEQUENCE [LARGE SCALE GENOMIC DNA]</scope>
    <source>
        <strain evidence="2 3">DSM 44189</strain>
    </source>
</reference>
<dbReference type="Pfam" id="PF00665">
    <property type="entry name" value="rve"/>
    <property type="match status" value="1"/>
</dbReference>
<name>A0ABU3WQD2_9NOCA</name>
<dbReference type="InterPro" id="IPR001584">
    <property type="entry name" value="Integrase_cat-core"/>
</dbReference>
<dbReference type="Gene3D" id="3.30.420.10">
    <property type="entry name" value="Ribonuclease H-like superfamily/Ribonuclease H"/>
    <property type="match status" value="1"/>
</dbReference>
<organism evidence="2 3">
    <name type="scientific">Rhodococcus zopfii</name>
    <dbReference type="NCBI Taxonomy" id="43772"/>
    <lineage>
        <taxon>Bacteria</taxon>
        <taxon>Bacillati</taxon>
        <taxon>Actinomycetota</taxon>
        <taxon>Actinomycetes</taxon>
        <taxon>Mycobacteriales</taxon>
        <taxon>Nocardiaceae</taxon>
        <taxon>Rhodococcus</taxon>
    </lineage>
</organism>
<dbReference type="InterPro" id="IPR036397">
    <property type="entry name" value="RNaseH_sf"/>
</dbReference>
<gene>
    <name evidence="2" type="ORF">F8M49_13705</name>
</gene>
<dbReference type="InterPro" id="IPR050900">
    <property type="entry name" value="Transposase_IS3/IS150/IS904"/>
</dbReference>
<evidence type="ECO:0000259" key="1">
    <source>
        <dbReference type="PROSITE" id="PS50994"/>
    </source>
</evidence>
<keyword evidence="3" id="KW-1185">Reference proteome</keyword>
<dbReference type="PROSITE" id="PS50994">
    <property type="entry name" value="INTEGRASE"/>
    <property type="match status" value="1"/>
</dbReference>
<evidence type="ECO:0000313" key="2">
    <source>
        <dbReference type="EMBL" id="MDV2476133.1"/>
    </source>
</evidence>